<feature type="compositionally biased region" description="Acidic residues" evidence="1">
    <location>
        <begin position="147"/>
        <end position="162"/>
    </location>
</feature>
<comment type="caution">
    <text evidence="3">The sequence shown here is derived from an EMBL/GenBank/DDBJ whole genome shotgun (WGS) entry which is preliminary data.</text>
</comment>
<keyword evidence="2" id="KW-0812">Transmembrane</keyword>
<feature type="compositionally biased region" description="Acidic residues" evidence="1">
    <location>
        <begin position="173"/>
        <end position="187"/>
    </location>
</feature>
<dbReference type="OrthoDB" id="3696421at2"/>
<organism evidence="3 4">
    <name type="scientific">Nocardia bhagyanarayanae</name>
    <dbReference type="NCBI Taxonomy" id="1215925"/>
    <lineage>
        <taxon>Bacteria</taxon>
        <taxon>Bacillati</taxon>
        <taxon>Actinomycetota</taxon>
        <taxon>Actinomycetes</taxon>
        <taxon>Mycobacteriales</taxon>
        <taxon>Nocardiaceae</taxon>
        <taxon>Nocardia</taxon>
    </lineage>
</organism>
<dbReference type="RefSeq" id="WP_141808771.1">
    <property type="nucleotide sequence ID" value="NZ_VFPG01000001.1"/>
</dbReference>
<feature type="compositionally biased region" description="Basic residues" evidence="1">
    <location>
        <begin position="41"/>
        <end position="53"/>
    </location>
</feature>
<evidence type="ECO:0000256" key="1">
    <source>
        <dbReference type="SAM" id="MobiDB-lite"/>
    </source>
</evidence>
<sequence length="384" mass="42550">MPNSILWIGLVVLWVFVLFPILADRHPRIRQTTDAALATRVLHRGGSKRRMKKGPAAGHDSDPDYRPTRVQRKRFHSDDAEDRMSAPADEQVTEVDEDKEAREDIPALEAGPASAVHSDDADHEPAEADSGDTDDAVTSEADRATDSESDLDSDLDSDENDTETARTPADADAAADDDDVADDDEEAAAYYEPTTARIPPARSAAPARVPDTEYQTDSDEPEFVPTRRGRGGFDPEADAMARAARYTFRQRAVLGLLLTGILCGALGIVVSPLLWWACGLSVVVLGTYLAYLRKQVRMEEEIRRRRASRLTRGRDGQEDQHRADDTETRRGMDRETARALRRRSVLLDAVDEDPMFEHLETFDPATARALRGRISGDMRRAVGE</sequence>
<dbReference type="InterPro" id="IPR053779">
    <property type="entry name" value="GlpR"/>
</dbReference>
<keyword evidence="2" id="KW-1133">Transmembrane helix</keyword>
<name>A0A543F9K0_9NOCA</name>
<gene>
    <name evidence="3" type="ORF">FB390_2123</name>
</gene>
<feature type="compositionally biased region" description="Basic and acidic residues" evidence="1">
    <location>
        <begin position="117"/>
        <end position="126"/>
    </location>
</feature>
<reference evidence="3 4" key="1">
    <citation type="submission" date="2019-06" db="EMBL/GenBank/DDBJ databases">
        <title>Sequencing the genomes of 1000 actinobacteria strains.</title>
        <authorList>
            <person name="Klenk H.-P."/>
        </authorList>
    </citation>
    <scope>NUCLEOTIDE SEQUENCE [LARGE SCALE GENOMIC DNA]</scope>
    <source>
        <strain evidence="3 4">DSM 103495</strain>
    </source>
</reference>
<evidence type="ECO:0000313" key="4">
    <source>
        <dbReference type="Proteomes" id="UP000316331"/>
    </source>
</evidence>
<dbReference type="Proteomes" id="UP000316331">
    <property type="component" value="Unassembled WGS sequence"/>
</dbReference>
<feature type="region of interest" description="Disordered" evidence="1">
    <location>
        <begin position="40"/>
        <end position="235"/>
    </location>
</feature>
<keyword evidence="4" id="KW-1185">Reference proteome</keyword>
<feature type="compositionally biased region" description="Acidic residues" evidence="1">
    <location>
        <begin position="127"/>
        <end position="137"/>
    </location>
</feature>
<dbReference type="NCBIfam" id="NF045516">
    <property type="entry name" value="GlpR"/>
    <property type="match status" value="1"/>
</dbReference>
<evidence type="ECO:0000256" key="2">
    <source>
        <dbReference type="SAM" id="Phobius"/>
    </source>
</evidence>
<feature type="transmembrane region" description="Helical" evidence="2">
    <location>
        <begin position="6"/>
        <end position="23"/>
    </location>
</feature>
<feature type="compositionally biased region" description="Low complexity" evidence="1">
    <location>
        <begin position="188"/>
        <end position="209"/>
    </location>
</feature>
<feature type="region of interest" description="Disordered" evidence="1">
    <location>
        <begin position="304"/>
        <end position="334"/>
    </location>
</feature>
<feature type="transmembrane region" description="Helical" evidence="2">
    <location>
        <begin position="274"/>
        <end position="292"/>
    </location>
</feature>
<dbReference type="AlphaFoldDB" id="A0A543F9K0"/>
<keyword evidence="2" id="KW-0472">Membrane</keyword>
<dbReference type="EMBL" id="VFPG01000001">
    <property type="protein sequence ID" value="TQM30497.1"/>
    <property type="molecule type" value="Genomic_DNA"/>
</dbReference>
<evidence type="ECO:0000313" key="3">
    <source>
        <dbReference type="EMBL" id="TQM30497.1"/>
    </source>
</evidence>
<proteinExistence type="predicted"/>
<protein>
    <submittedName>
        <fullName evidence="3">Uncharacterized protein</fullName>
    </submittedName>
</protein>
<accession>A0A543F9K0</accession>
<feature type="compositionally biased region" description="Basic and acidic residues" evidence="1">
    <location>
        <begin position="312"/>
        <end position="334"/>
    </location>
</feature>
<feature type="transmembrane region" description="Helical" evidence="2">
    <location>
        <begin position="252"/>
        <end position="268"/>
    </location>
</feature>